<proteinExistence type="predicted"/>
<feature type="region of interest" description="Disordered" evidence="1">
    <location>
        <begin position="349"/>
        <end position="368"/>
    </location>
</feature>
<evidence type="ECO:0000313" key="2">
    <source>
        <dbReference type="EMBL" id="WRT68832.1"/>
    </source>
</evidence>
<evidence type="ECO:0000256" key="1">
    <source>
        <dbReference type="SAM" id="MobiDB-lite"/>
    </source>
</evidence>
<organism evidence="2 3">
    <name type="scientific">Kwoniella shivajii</name>
    <dbReference type="NCBI Taxonomy" id="564305"/>
    <lineage>
        <taxon>Eukaryota</taxon>
        <taxon>Fungi</taxon>
        <taxon>Dikarya</taxon>
        <taxon>Basidiomycota</taxon>
        <taxon>Agaricomycotina</taxon>
        <taxon>Tremellomycetes</taxon>
        <taxon>Tremellales</taxon>
        <taxon>Cryptococcaceae</taxon>
        <taxon>Kwoniella</taxon>
    </lineage>
</organism>
<feature type="compositionally biased region" description="Low complexity" evidence="1">
    <location>
        <begin position="271"/>
        <end position="286"/>
    </location>
</feature>
<name>A0ABZ1D859_9TREE</name>
<dbReference type="GeneID" id="87957943"/>
<gene>
    <name evidence="2" type="ORF">IL334_005813</name>
</gene>
<feature type="region of interest" description="Disordered" evidence="1">
    <location>
        <begin position="255"/>
        <end position="308"/>
    </location>
</feature>
<feature type="region of interest" description="Disordered" evidence="1">
    <location>
        <begin position="558"/>
        <end position="639"/>
    </location>
</feature>
<feature type="region of interest" description="Disordered" evidence="1">
    <location>
        <begin position="49"/>
        <end position="68"/>
    </location>
</feature>
<accession>A0ABZ1D859</accession>
<evidence type="ECO:0000313" key="3">
    <source>
        <dbReference type="Proteomes" id="UP001329825"/>
    </source>
</evidence>
<feature type="compositionally biased region" description="Basic residues" evidence="1">
    <location>
        <begin position="598"/>
        <end position="614"/>
    </location>
</feature>
<dbReference type="RefSeq" id="XP_062793571.1">
    <property type="nucleotide sequence ID" value="XM_062937520.1"/>
</dbReference>
<protein>
    <recommendedName>
        <fullName evidence="4">BZIP domain-containing protein</fullName>
    </recommendedName>
</protein>
<dbReference type="EMBL" id="CP141888">
    <property type="protein sequence ID" value="WRT68832.1"/>
    <property type="molecule type" value="Genomic_DNA"/>
</dbReference>
<feature type="compositionally biased region" description="Basic and acidic residues" evidence="1">
    <location>
        <begin position="621"/>
        <end position="639"/>
    </location>
</feature>
<reference evidence="2 3" key="1">
    <citation type="submission" date="2024-01" db="EMBL/GenBank/DDBJ databases">
        <title>Comparative genomics of Cryptococcus and Kwoniella reveals pathogenesis evolution and contrasting modes of karyotype evolution via chromosome fusion or intercentromeric recombination.</title>
        <authorList>
            <person name="Coelho M.A."/>
            <person name="David-Palma M."/>
            <person name="Shea T."/>
            <person name="Bowers K."/>
            <person name="McGinley-Smith S."/>
            <person name="Mohammad A.W."/>
            <person name="Gnirke A."/>
            <person name="Yurkov A.M."/>
            <person name="Nowrousian M."/>
            <person name="Sun S."/>
            <person name="Cuomo C.A."/>
            <person name="Heitman J."/>
        </authorList>
    </citation>
    <scope>NUCLEOTIDE SEQUENCE [LARGE SCALE GENOMIC DNA]</scope>
    <source>
        <strain evidence="2">CBS 11374</strain>
    </source>
</reference>
<evidence type="ECO:0008006" key="4">
    <source>
        <dbReference type="Google" id="ProtNLM"/>
    </source>
</evidence>
<feature type="compositionally biased region" description="Low complexity" evidence="1">
    <location>
        <begin position="558"/>
        <end position="568"/>
    </location>
</feature>
<dbReference type="Proteomes" id="UP001329825">
    <property type="component" value="Chromosome 8"/>
</dbReference>
<feature type="region of interest" description="Disordered" evidence="1">
    <location>
        <begin position="78"/>
        <end position="99"/>
    </location>
</feature>
<sequence length="639" mass="72274">MVGRFIPLDNTHNNRPPMPPPPFPTGHGGPNDQSHSQYAQRGQVFHDQGHANPYWSQYTPYQPPQQYPQQHRYHNELSSAHSPEYPLRSDYPNHSYRPEYDNASQMQHYQLEGEHYPPQSQLTFSTYGQPSHSFNQQLPAFAPVSTSRPFETPHQQYGIACVPSLPILRMPPYQRPLNQRHFNDDTVPNRSASHNIRPALQSQGMRHVRSTSNLRPAAPPFHPQREFAATAARHNTLTPVIPLNPLYNIPYRPQPRPIHQYPSQNAFPLGSRSLSVPSTTPLSLNSGLSEARTSAGERTSGHATTRDFGQDRRIMRKETRWALKAGVPLTLARQQEADRMAKRRYNRELERAQRSQSGQHPLDHMDDTSAEAPSIERKAYSPLSTSLPLTCTFDSVPSHISPPMSETPILPTSETSAAQLKTPSPKTPISHIKVSPPAKMYTSHSLEGLQSHQEQLMVPPGRPIVLTAKRQPDYRKMFTKPPRHAGPCPPWPLDWQPFQFLRQRPMVPQRPPPEEISSRSLGQIEDLSDDAKAAGKGTHSRPLIILSSSSDKSVLVESLLPPIPSTGRSVRRGSTGRGSDRSEHEQNSSSEEEPKSRQIGRPRRQAAIKGRKNTQKLISKSRKEMKQDRREEKQHKKRK</sequence>
<feature type="compositionally biased region" description="Basic and acidic residues" evidence="1">
    <location>
        <begin position="578"/>
        <end position="596"/>
    </location>
</feature>
<keyword evidence="3" id="KW-1185">Reference proteome</keyword>
<feature type="region of interest" description="Disordered" evidence="1">
    <location>
        <begin position="1"/>
        <end position="38"/>
    </location>
</feature>